<proteinExistence type="predicted"/>
<organism evidence="2 3">
    <name type="scientific">Colocasia esculenta</name>
    <name type="common">Wild taro</name>
    <name type="synonym">Arum esculentum</name>
    <dbReference type="NCBI Taxonomy" id="4460"/>
    <lineage>
        <taxon>Eukaryota</taxon>
        <taxon>Viridiplantae</taxon>
        <taxon>Streptophyta</taxon>
        <taxon>Embryophyta</taxon>
        <taxon>Tracheophyta</taxon>
        <taxon>Spermatophyta</taxon>
        <taxon>Magnoliopsida</taxon>
        <taxon>Liliopsida</taxon>
        <taxon>Araceae</taxon>
        <taxon>Aroideae</taxon>
        <taxon>Colocasieae</taxon>
        <taxon>Colocasia</taxon>
    </lineage>
</organism>
<dbReference type="Proteomes" id="UP000652761">
    <property type="component" value="Unassembled WGS sequence"/>
</dbReference>
<keyword evidence="3" id="KW-1185">Reference proteome</keyword>
<dbReference type="EMBL" id="NMUH01005062">
    <property type="protein sequence ID" value="MQM11689.1"/>
    <property type="molecule type" value="Genomic_DNA"/>
</dbReference>
<comment type="caution">
    <text evidence="2">The sequence shown here is derived from an EMBL/GenBank/DDBJ whole genome shotgun (WGS) entry which is preliminary data.</text>
</comment>
<evidence type="ECO:0000256" key="1">
    <source>
        <dbReference type="SAM" id="Phobius"/>
    </source>
</evidence>
<keyword evidence="1" id="KW-1133">Transmembrane helix</keyword>
<dbReference type="AlphaFoldDB" id="A0A843WP42"/>
<evidence type="ECO:0000313" key="3">
    <source>
        <dbReference type="Proteomes" id="UP000652761"/>
    </source>
</evidence>
<keyword evidence="1" id="KW-0472">Membrane</keyword>
<name>A0A843WP42_COLES</name>
<feature type="transmembrane region" description="Helical" evidence="1">
    <location>
        <begin position="309"/>
        <end position="330"/>
    </location>
</feature>
<reference evidence="2" key="1">
    <citation type="submission" date="2017-07" db="EMBL/GenBank/DDBJ databases">
        <title>Taro Niue Genome Assembly and Annotation.</title>
        <authorList>
            <person name="Atibalentja N."/>
            <person name="Keating K."/>
            <person name="Fields C.J."/>
        </authorList>
    </citation>
    <scope>NUCLEOTIDE SEQUENCE</scope>
    <source>
        <strain evidence="2">Niue_2</strain>
        <tissue evidence="2">Leaf</tissue>
    </source>
</reference>
<protein>
    <submittedName>
        <fullName evidence="2">Uncharacterized protein</fullName>
    </submittedName>
</protein>
<accession>A0A843WP42</accession>
<evidence type="ECO:0000313" key="2">
    <source>
        <dbReference type="EMBL" id="MQM11689.1"/>
    </source>
</evidence>
<sequence length="409" mass="47480">MQTPAFTLPLLPLVSPSFLKVHKLPMSSFRTSRMSSKKQFFDQSYPLALMFMEQVLPPWITLSEWFLIHHKNTFAPFIQKEIKLIRHYKMYNDYCYLHNQLEVQLGQFKKTISLLHSTVAHTHSIAVDFATLEIPDVVFLPPIHSLVMESSVGTLIFERYARVMARDPYESWMERYKKSLSRDEYADLLEIERQLHLKRMAPVMGPSYSVVHGVFQIHFEEQERKAWPIITRHASLLPEDSWVLVFPFVLKEDLEGSRVVFSSSGCEEKTSCGWVCRDQSIRRVHNVSDPSVATPLRSRRIVSVWVDEIFKFFLLQVSLFLALLVLSLLLRSPEFQERKWGLGTWKCDDCDFRNIGKHLLSSSIPPLRDLSYCNARIVLYGLLPAVGRLSDMPELALELTLFHLAVTYV</sequence>
<gene>
    <name evidence="2" type="ORF">Taro_044598</name>
</gene>
<keyword evidence="1" id="KW-0812">Transmembrane</keyword>